<dbReference type="RefSeq" id="WP_317566117.1">
    <property type="nucleotide sequence ID" value="NZ_JAWLJX010000009.1"/>
</dbReference>
<comment type="caution">
    <text evidence="2">The sequence shown here is derived from an EMBL/GenBank/DDBJ whole genome shotgun (WGS) entry which is preliminary data.</text>
</comment>
<organism evidence="2 3">
    <name type="scientific">Rhodococcoides yunnanense</name>
    <dbReference type="NCBI Taxonomy" id="278209"/>
    <lineage>
        <taxon>Bacteria</taxon>
        <taxon>Bacillati</taxon>
        <taxon>Actinomycetota</taxon>
        <taxon>Actinomycetes</taxon>
        <taxon>Mycobacteriales</taxon>
        <taxon>Nocardiaceae</taxon>
        <taxon>Rhodococcoides</taxon>
    </lineage>
</organism>
<proteinExistence type="predicted"/>
<dbReference type="Proteomes" id="UP001185755">
    <property type="component" value="Unassembled WGS sequence"/>
</dbReference>
<dbReference type="Pfam" id="PF18860">
    <property type="entry name" value="AbiJ_NTD3"/>
    <property type="match status" value="1"/>
</dbReference>
<dbReference type="InterPro" id="IPR041427">
    <property type="entry name" value="AbiJ-NTD3"/>
</dbReference>
<name>A0ABU4BIH7_9NOCA</name>
<evidence type="ECO:0000313" key="3">
    <source>
        <dbReference type="Proteomes" id="UP001185755"/>
    </source>
</evidence>
<evidence type="ECO:0000259" key="1">
    <source>
        <dbReference type="Pfam" id="PF18860"/>
    </source>
</evidence>
<evidence type="ECO:0000313" key="2">
    <source>
        <dbReference type="EMBL" id="MDV6264004.1"/>
    </source>
</evidence>
<dbReference type="EMBL" id="JAWLJX010000009">
    <property type="protein sequence ID" value="MDV6264004.1"/>
    <property type="molecule type" value="Genomic_DNA"/>
</dbReference>
<keyword evidence="3" id="KW-1185">Reference proteome</keyword>
<reference evidence="2 3" key="1">
    <citation type="submission" date="2023-10" db="EMBL/GenBank/DDBJ databases">
        <title>Development of a sustainable strategy for remediation of hydrocarbon-contaminated territories based on the waste exchange concept.</title>
        <authorList>
            <person name="Krivoruchko A."/>
        </authorList>
    </citation>
    <scope>NUCLEOTIDE SEQUENCE [LARGE SCALE GENOMIC DNA]</scope>
    <source>
        <strain evidence="2 3">IEGM 1323</strain>
    </source>
</reference>
<sequence>MRILVETLTPSALEDAAAWVLDHMQPSATQRNGLQDVLWRNDGLVIEERTRREVAAAVPIEDFLHDQDRFEALLDRWWVLGGDDVFGDFFGGPPSVRKQIQQHVFQNPGDWSWEMLLDRLGAFETVDKRFVGFLEQVVSHAALPTEENQERVVSLVNPVLMKASLELREVDRSGGYPVYRLASTLTPSSRPKTVIFASSSKPDLRVSDAVAGEIEIVDAHDALVYDAPIGIDGLRFDALRRWWGAKTPGIDVEVAPRPLYDRLAASIPESSPPQSYLFWIYHKLYWDRIGSVPALLPEVWMHWDPKTIRERGARALLGQRMDFLILGPNNQRIVLEVDGSSHYTDEAGQPSPARYARNTQYDREMQLRNYTVYRFGGYELPDRERPMLMFADFFDRMFTRHHITIDP</sequence>
<protein>
    <recommendedName>
        <fullName evidence="1">AbiJ-NTD3 domain-containing protein</fullName>
    </recommendedName>
</protein>
<accession>A0ABU4BIH7</accession>
<gene>
    <name evidence="2" type="ORF">R3P96_21935</name>
</gene>
<feature type="domain" description="AbiJ-NTD3" evidence="1">
    <location>
        <begin position="46"/>
        <end position="210"/>
    </location>
</feature>